<accession>A0A9N9J0T6</accession>
<reference evidence="1" key="1">
    <citation type="submission" date="2021-06" db="EMBL/GenBank/DDBJ databases">
        <authorList>
            <person name="Kallberg Y."/>
            <person name="Tangrot J."/>
            <person name="Rosling A."/>
        </authorList>
    </citation>
    <scope>NUCLEOTIDE SEQUENCE</scope>
    <source>
        <strain evidence="1">FL966</strain>
    </source>
</reference>
<keyword evidence="2" id="KW-1185">Reference proteome</keyword>
<dbReference type="AlphaFoldDB" id="A0A9N9J0T6"/>
<evidence type="ECO:0000313" key="1">
    <source>
        <dbReference type="EMBL" id="CAG8760480.1"/>
    </source>
</evidence>
<evidence type="ECO:0000313" key="2">
    <source>
        <dbReference type="Proteomes" id="UP000789759"/>
    </source>
</evidence>
<gene>
    <name evidence="1" type="ORF">CPELLU_LOCUS15267</name>
</gene>
<feature type="non-terminal residue" evidence="1">
    <location>
        <position position="89"/>
    </location>
</feature>
<sequence length="89" mass="10246">NIINKKELSDKIILEANYEAYNNNKLNQNNESKQIIEFEQTNEMELIGSQEFTKLENIFNSLIGVYKTAFAQSALTIASIHYNCHTKCD</sequence>
<proteinExistence type="predicted"/>
<organism evidence="1 2">
    <name type="scientific">Cetraspora pellucida</name>
    <dbReference type="NCBI Taxonomy" id="1433469"/>
    <lineage>
        <taxon>Eukaryota</taxon>
        <taxon>Fungi</taxon>
        <taxon>Fungi incertae sedis</taxon>
        <taxon>Mucoromycota</taxon>
        <taxon>Glomeromycotina</taxon>
        <taxon>Glomeromycetes</taxon>
        <taxon>Diversisporales</taxon>
        <taxon>Gigasporaceae</taxon>
        <taxon>Cetraspora</taxon>
    </lineage>
</organism>
<dbReference type="Proteomes" id="UP000789759">
    <property type="component" value="Unassembled WGS sequence"/>
</dbReference>
<comment type="caution">
    <text evidence="1">The sequence shown here is derived from an EMBL/GenBank/DDBJ whole genome shotgun (WGS) entry which is preliminary data.</text>
</comment>
<name>A0A9N9J0T6_9GLOM</name>
<protein>
    <submittedName>
        <fullName evidence="1">4171_t:CDS:1</fullName>
    </submittedName>
</protein>
<dbReference type="EMBL" id="CAJVQA010019757">
    <property type="protein sequence ID" value="CAG8760480.1"/>
    <property type="molecule type" value="Genomic_DNA"/>
</dbReference>